<evidence type="ECO:0000256" key="6">
    <source>
        <dbReference type="ARBA" id="ARBA00022679"/>
    </source>
</evidence>
<dbReference type="Gene3D" id="3.30.1360.120">
    <property type="entry name" value="Probable tRNA modification gtpase trme, domain 1"/>
    <property type="match status" value="1"/>
</dbReference>
<dbReference type="InterPro" id="IPR006222">
    <property type="entry name" value="GCVT_N"/>
</dbReference>
<dbReference type="EMBL" id="NCKU01006569">
    <property type="protein sequence ID" value="RWS03370.1"/>
    <property type="molecule type" value="Genomic_DNA"/>
</dbReference>
<comment type="caution">
    <text evidence="14">The sequence shown here is derived from an EMBL/GenBank/DDBJ whole genome shotgun (WGS) entry which is preliminary data.</text>
</comment>
<feature type="binding site" evidence="10">
    <location>
        <position position="232"/>
    </location>
    <ligand>
        <name>substrate</name>
    </ligand>
</feature>
<dbReference type="Gene3D" id="2.40.30.110">
    <property type="entry name" value="Aminomethyltransferase beta-barrel domains"/>
    <property type="match status" value="1"/>
</dbReference>
<dbReference type="PIRSF" id="PIRSF006487">
    <property type="entry name" value="GcvT"/>
    <property type="match status" value="1"/>
</dbReference>
<dbReference type="Pfam" id="PF01571">
    <property type="entry name" value="GCV_T"/>
    <property type="match status" value="1"/>
</dbReference>
<dbReference type="GO" id="GO:0006546">
    <property type="term" value="P:glycine catabolic process"/>
    <property type="evidence" value="ECO:0007669"/>
    <property type="project" value="InterPro"/>
</dbReference>
<dbReference type="InterPro" id="IPR013977">
    <property type="entry name" value="GcvT_C"/>
</dbReference>
<dbReference type="GO" id="GO:0004047">
    <property type="term" value="F:aminomethyltransferase activity"/>
    <property type="evidence" value="ECO:0007669"/>
    <property type="project" value="UniProtKB-EC"/>
</dbReference>
<evidence type="ECO:0000313" key="15">
    <source>
        <dbReference type="Proteomes" id="UP000285301"/>
    </source>
</evidence>
<gene>
    <name evidence="14" type="ORF">B4U79_12866</name>
</gene>
<dbReference type="InterPro" id="IPR027266">
    <property type="entry name" value="TrmE/GcvT-like"/>
</dbReference>
<dbReference type="Pfam" id="PF08669">
    <property type="entry name" value="GCV_T_C"/>
    <property type="match status" value="1"/>
</dbReference>
<dbReference type="Proteomes" id="UP000285301">
    <property type="component" value="Unassembled WGS sequence"/>
</dbReference>
<evidence type="ECO:0000256" key="2">
    <source>
        <dbReference type="ARBA" id="ARBA00004173"/>
    </source>
</evidence>
<dbReference type="NCBIfam" id="TIGR00528">
    <property type="entry name" value="gcvT"/>
    <property type="match status" value="1"/>
</dbReference>
<dbReference type="EC" id="2.1.2.10" evidence="11"/>
<dbReference type="FunFam" id="4.10.1250.10:FF:000002">
    <property type="entry name" value="Aminomethyltransferase"/>
    <property type="match status" value="1"/>
</dbReference>
<keyword evidence="7 11" id="KW-0809">Transit peptide</keyword>
<evidence type="ECO:0000256" key="8">
    <source>
        <dbReference type="ARBA" id="ARBA00023128"/>
    </source>
</evidence>
<sequence>MAYRFGQSIRTVKRAFRSFHFSACLLNEGNAGRTSLFEFHKRNGGKMVEFGGYLMPVVYKDLSITDSHIQTRERSSIFDVSHMLQTIVRGEDRIEFIESLTVADVQGLQDNQGTLTLFTNNNGGIIDDLIVTKTSDNFLYVVSNAGCREKDVDLMRTQLKALKSKGKDVSIEHLSESHSLLALQGPTAHKVLQSLVNYNLNDQYFMFSRSTEICGAYCRVTRCGYTGEDGFEISIPNEKVEEITEALLNYKESKVALAGLGARDTLRLEAGLCLYGNDIDETTTPVEAGLTWTIAKARRQRADFKGANIILKQIKESPPSRKRIGLRALTTGPPARGHVAVLDPNTNEKVGSITSGCPSPSLKQNIAMAYVSTGVSKTGTKLLCDIRGKQYEYEVSKMPFVPAKYYMPPKK</sequence>
<evidence type="ECO:0000256" key="1">
    <source>
        <dbReference type="ARBA" id="ARBA00003631"/>
    </source>
</evidence>
<keyword evidence="8 11" id="KW-0496">Mitochondrion</keyword>
<keyword evidence="15" id="KW-1185">Reference proteome</keyword>
<proteinExistence type="inferred from homology"/>
<dbReference type="SUPFAM" id="SSF103025">
    <property type="entry name" value="Folate-binding domain"/>
    <property type="match status" value="1"/>
</dbReference>
<evidence type="ECO:0000313" key="14">
    <source>
        <dbReference type="EMBL" id="RWS03370.1"/>
    </source>
</evidence>
<evidence type="ECO:0000256" key="4">
    <source>
        <dbReference type="ARBA" id="ARBA00011690"/>
    </source>
</evidence>
<dbReference type="InterPro" id="IPR028896">
    <property type="entry name" value="GcvT/YgfZ/DmdA"/>
</dbReference>
<comment type="subunit">
    <text evidence="4 11">The glycine cleavage system is composed of four proteins: P, T, L and H.</text>
</comment>
<comment type="catalytic activity">
    <reaction evidence="9 11">
        <text>N(6)-[(R)-S(8)-aminomethyldihydrolipoyl]-L-lysyl-[protein] + (6S)-5,6,7,8-tetrahydrofolate = N(6)-[(R)-dihydrolipoyl]-L-lysyl-[protein] + (6R)-5,10-methylene-5,6,7,8-tetrahydrofolate + NH4(+)</text>
        <dbReference type="Rhea" id="RHEA:16945"/>
        <dbReference type="Rhea" id="RHEA-COMP:10475"/>
        <dbReference type="Rhea" id="RHEA-COMP:10492"/>
        <dbReference type="ChEBI" id="CHEBI:15636"/>
        <dbReference type="ChEBI" id="CHEBI:28938"/>
        <dbReference type="ChEBI" id="CHEBI:57453"/>
        <dbReference type="ChEBI" id="CHEBI:83100"/>
        <dbReference type="ChEBI" id="CHEBI:83143"/>
        <dbReference type="EC" id="2.1.2.10"/>
    </reaction>
</comment>
<dbReference type="GO" id="GO:0008483">
    <property type="term" value="F:transaminase activity"/>
    <property type="evidence" value="ECO:0007669"/>
    <property type="project" value="UniProtKB-KW"/>
</dbReference>
<comment type="similarity">
    <text evidence="3 11">Belongs to the GcvT family.</text>
</comment>
<evidence type="ECO:0000256" key="5">
    <source>
        <dbReference type="ARBA" id="ARBA00022576"/>
    </source>
</evidence>
<keyword evidence="6 11" id="KW-0808">Transferase</keyword>
<dbReference type="AlphaFoldDB" id="A0A3S3RMY6"/>
<dbReference type="Gene3D" id="4.10.1250.10">
    <property type="entry name" value="Aminomethyltransferase fragment"/>
    <property type="match status" value="1"/>
</dbReference>
<evidence type="ECO:0000256" key="10">
    <source>
        <dbReference type="PIRSR" id="PIRSR006487-1"/>
    </source>
</evidence>
<evidence type="ECO:0000259" key="13">
    <source>
        <dbReference type="Pfam" id="PF08669"/>
    </source>
</evidence>
<dbReference type="NCBIfam" id="NF001567">
    <property type="entry name" value="PRK00389.1"/>
    <property type="match status" value="1"/>
</dbReference>
<dbReference type="InterPro" id="IPR029043">
    <property type="entry name" value="GcvT/YgfZ_C"/>
</dbReference>
<feature type="domain" description="GCVT N-terminal" evidence="12">
    <location>
        <begin position="36"/>
        <end position="296"/>
    </location>
</feature>
<dbReference type="OrthoDB" id="10263536at2759"/>
<dbReference type="SUPFAM" id="SSF101790">
    <property type="entry name" value="Aminomethyltransferase beta-barrel domain"/>
    <property type="match status" value="1"/>
</dbReference>
<name>A0A3S3RMY6_9ACAR</name>
<dbReference type="PANTHER" id="PTHR43757:SF16">
    <property type="entry name" value="AMINOMETHYLTRANSFERASE, MITOCHONDRIAL"/>
    <property type="match status" value="1"/>
</dbReference>
<dbReference type="InterPro" id="IPR006223">
    <property type="entry name" value="GcvT"/>
</dbReference>
<evidence type="ECO:0000256" key="11">
    <source>
        <dbReference type="RuleBase" id="RU003981"/>
    </source>
</evidence>
<comment type="subcellular location">
    <subcellularLocation>
        <location evidence="2 11">Mitochondrion</location>
    </subcellularLocation>
</comment>
<evidence type="ECO:0000256" key="3">
    <source>
        <dbReference type="ARBA" id="ARBA00008609"/>
    </source>
</evidence>
<evidence type="ECO:0000256" key="7">
    <source>
        <dbReference type="ARBA" id="ARBA00022946"/>
    </source>
</evidence>
<keyword evidence="5 11" id="KW-0032">Aminotransferase</keyword>
<dbReference type="FunFam" id="3.30.70.1400:FF:000001">
    <property type="entry name" value="Aminomethyltransferase"/>
    <property type="match status" value="1"/>
</dbReference>
<accession>A0A3S3RMY6</accession>
<dbReference type="PANTHER" id="PTHR43757">
    <property type="entry name" value="AMINOMETHYLTRANSFERASE"/>
    <property type="match status" value="1"/>
</dbReference>
<dbReference type="GO" id="GO:0005960">
    <property type="term" value="C:glycine cleavage complex"/>
    <property type="evidence" value="ECO:0007669"/>
    <property type="project" value="InterPro"/>
</dbReference>
<protein>
    <recommendedName>
        <fullName evidence="11">Aminomethyltransferase</fullName>
        <ecNumber evidence="11">2.1.2.10</ecNumber>
    </recommendedName>
    <alternativeName>
        <fullName evidence="11">Glycine cleavage system T protein</fullName>
    </alternativeName>
</protein>
<reference evidence="14 15" key="1">
    <citation type="journal article" date="2018" name="Gigascience">
        <title>Genomes of trombidid mites reveal novel predicted allergens and laterally-transferred genes associated with secondary metabolism.</title>
        <authorList>
            <person name="Dong X."/>
            <person name="Chaisiri K."/>
            <person name="Xia D."/>
            <person name="Armstrong S.D."/>
            <person name="Fang Y."/>
            <person name="Donnelly M.J."/>
            <person name="Kadowaki T."/>
            <person name="McGarry J.W."/>
            <person name="Darby A.C."/>
            <person name="Makepeace B.L."/>
        </authorList>
    </citation>
    <scope>NUCLEOTIDE SEQUENCE [LARGE SCALE GENOMIC DNA]</scope>
    <source>
        <strain evidence="14">UoL-WK</strain>
    </source>
</reference>
<comment type="function">
    <text evidence="1 11">The glycine cleavage system catalyzes the degradation of glycine.</text>
</comment>
<organism evidence="14 15">
    <name type="scientific">Dinothrombium tinctorium</name>
    <dbReference type="NCBI Taxonomy" id="1965070"/>
    <lineage>
        <taxon>Eukaryota</taxon>
        <taxon>Metazoa</taxon>
        <taxon>Ecdysozoa</taxon>
        <taxon>Arthropoda</taxon>
        <taxon>Chelicerata</taxon>
        <taxon>Arachnida</taxon>
        <taxon>Acari</taxon>
        <taxon>Acariformes</taxon>
        <taxon>Trombidiformes</taxon>
        <taxon>Prostigmata</taxon>
        <taxon>Anystina</taxon>
        <taxon>Parasitengona</taxon>
        <taxon>Trombidioidea</taxon>
        <taxon>Trombidiidae</taxon>
        <taxon>Dinothrombium</taxon>
    </lineage>
</organism>
<dbReference type="GO" id="GO:0005739">
    <property type="term" value="C:mitochondrion"/>
    <property type="evidence" value="ECO:0007669"/>
    <property type="project" value="UniProtKB-SubCell"/>
</dbReference>
<dbReference type="Gene3D" id="3.30.70.1400">
    <property type="entry name" value="Aminomethyltransferase beta-barrel domains"/>
    <property type="match status" value="1"/>
</dbReference>
<dbReference type="STRING" id="1965070.A0A3S3RMY6"/>
<dbReference type="FunFam" id="2.40.30.110:FF:000002">
    <property type="entry name" value="Aminomethyltransferase"/>
    <property type="match status" value="1"/>
</dbReference>
<feature type="domain" description="Aminomethyltransferase C-terminal" evidence="13">
    <location>
        <begin position="321"/>
        <end position="401"/>
    </location>
</feature>
<evidence type="ECO:0000256" key="9">
    <source>
        <dbReference type="ARBA" id="ARBA00047665"/>
    </source>
</evidence>
<evidence type="ECO:0000259" key="12">
    <source>
        <dbReference type="Pfam" id="PF01571"/>
    </source>
</evidence>